<dbReference type="Proteomes" id="UP000054477">
    <property type="component" value="Unassembled WGS sequence"/>
</dbReference>
<dbReference type="HOGENOM" id="CLU_123408_0_0_1"/>
<dbReference type="OrthoDB" id="21330at2759"/>
<dbReference type="AlphaFoldDB" id="A0A0C9YKS8"/>
<proteinExistence type="predicted"/>
<dbReference type="Pfam" id="PF02410">
    <property type="entry name" value="RsfS"/>
    <property type="match status" value="1"/>
</dbReference>
<dbReference type="InterPro" id="IPR043519">
    <property type="entry name" value="NT_sf"/>
</dbReference>
<evidence type="ECO:0000313" key="2">
    <source>
        <dbReference type="Proteomes" id="UP000054477"/>
    </source>
</evidence>
<accession>A0A0C9YKS8</accession>
<protein>
    <submittedName>
        <fullName evidence="1">Uncharacterized protein</fullName>
    </submittedName>
</protein>
<evidence type="ECO:0000313" key="1">
    <source>
        <dbReference type="EMBL" id="KIK08683.1"/>
    </source>
</evidence>
<keyword evidence="2" id="KW-1185">Reference proteome</keyword>
<dbReference type="EMBL" id="KN838541">
    <property type="protein sequence ID" value="KIK08683.1"/>
    <property type="molecule type" value="Genomic_DNA"/>
</dbReference>
<sequence length="210" mass="23345">MQHLSTSLQNSPLFKSSFCRARALHATRRVSQQPWFVDPVRQAFDRQANSFHLANKELPSIPEDTPPILKLLHSHLVQSPHLDTNFLAICRATAPPPGPPLPFRLPHGRRNRGGTYAGESAYDTSGGLWDWTTIAQVKEGTENRGAIESVVRVIRKVLLTTTPPLPIPPKSRQQMGSGWAMIDAGTFAVHVVSKEVREKYLEGNITGMRL</sequence>
<dbReference type="Gene3D" id="3.30.460.10">
    <property type="entry name" value="Beta Polymerase, domain 2"/>
    <property type="match status" value="1"/>
</dbReference>
<reference evidence="1 2" key="1">
    <citation type="submission" date="2014-04" db="EMBL/GenBank/DDBJ databases">
        <authorList>
            <consortium name="DOE Joint Genome Institute"/>
            <person name="Kuo A."/>
            <person name="Kohler A."/>
            <person name="Nagy L.G."/>
            <person name="Floudas D."/>
            <person name="Copeland A."/>
            <person name="Barry K.W."/>
            <person name="Cichocki N."/>
            <person name="Veneault-Fourrey C."/>
            <person name="LaButti K."/>
            <person name="Lindquist E.A."/>
            <person name="Lipzen A."/>
            <person name="Lundell T."/>
            <person name="Morin E."/>
            <person name="Murat C."/>
            <person name="Sun H."/>
            <person name="Tunlid A."/>
            <person name="Henrissat B."/>
            <person name="Grigoriev I.V."/>
            <person name="Hibbett D.S."/>
            <person name="Martin F."/>
            <person name="Nordberg H.P."/>
            <person name="Cantor M.N."/>
            <person name="Hua S.X."/>
        </authorList>
    </citation>
    <scope>NUCLEOTIDE SEQUENCE [LARGE SCALE GENOMIC DNA]</scope>
    <source>
        <strain evidence="1 2">LaAM-08-1</strain>
    </source>
</reference>
<reference evidence="2" key="2">
    <citation type="submission" date="2015-01" db="EMBL/GenBank/DDBJ databases">
        <title>Evolutionary Origins and Diversification of the Mycorrhizal Mutualists.</title>
        <authorList>
            <consortium name="DOE Joint Genome Institute"/>
            <consortium name="Mycorrhizal Genomics Consortium"/>
            <person name="Kohler A."/>
            <person name="Kuo A."/>
            <person name="Nagy L.G."/>
            <person name="Floudas D."/>
            <person name="Copeland A."/>
            <person name="Barry K.W."/>
            <person name="Cichocki N."/>
            <person name="Veneault-Fourrey C."/>
            <person name="LaButti K."/>
            <person name="Lindquist E.A."/>
            <person name="Lipzen A."/>
            <person name="Lundell T."/>
            <person name="Morin E."/>
            <person name="Murat C."/>
            <person name="Riley R."/>
            <person name="Ohm R."/>
            <person name="Sun H."/>
            <person name="Tunlid A."/>
            <person name="Henrissat B."/>
            <person name="Grigoriev I.V."/>
            <person name="Hibbett D.S."/>
            <person name="Martin F."/>
        </authorList>
    </citation>
    <scope>NUCLEOTIDE SEQUENCE [LARGE SCALE GENOMIC DNA]</scope>
    <source>
        <strain evidence="2">LaAM-08-1</strain>
    </source>
</reference>
<gene>
    <name evidence="1" type="ORF">K443DRAFT_84379</name>
</gene>
<organism evidence="1 2">
    <name type="scientific">Laccaria amethystina LaAM-08-1</name>
    <dbReference type="NCBI Taxonomy" id="1095629"/>
    <lineage>
        <taxon>Eukaryota</taxon>
        <taxon>Fungi</taxon>
        <taxon>Dikarya</taxon>
        <taxon>Basidiomycota</taxon>
        <taxon>Agaricomycotina</taxon>
        <taxon>Agaricomycetes</taxon>
        <taxon>Agaricomycetidae</taxon>
        <taxon>Agaricales</taxon>
        <taxon>Agaricineae</taxon>
        <taxon>Hydnangiaceae</taxon>
        <taxon>Laccaria</taxon>
    </lineage>
</organism>
<name>A0A0C9YKS8_9AGAR</name>